<dbReference type="InterPro" id="IPR003439">
    <property type="entry name" value="ABC_transporter-like_ATP-bd"/>
</dbReference>
<keyword evidence="5" id="KW-0813">Transport</keyword>
<evidence type="ECO:0000313" key="13">
    <source>
        <dbReference type="EMBL" id="PWD86942.1"/>
    </source>
</evidence>
<evidence type="ECO:0000256" key="10">
    <source>
        <dbReference type="ARBA" id="ARBA00022970"/>
    </source>
</evidence>
<dbReference type="SUPFAM" id="SSF52540">
    <property type="entry name" value="P-loop containing nucleoside triphosphate hydrolases"/>
    <property type="match status" value="1"/>
</dbReference>
<comment type="subcellular location">
    <subcellularLocation>
        <location evidence="2">Cell inner membrane</location>
        <topology evidence="2">Peripheral membrane protein</topology>
    </subcellularLocation>
</comment>
<evidence type="ECO:0000256" key="7">
    <source>
        <dbReference type="ARBA" id="ARBA00022741"/>
    </source>
</evidence>
<dbReference type="FunFam" id="3.40.50.300:FF:000056">
    <property type="entry name" value="Cell division ATP-binding protein FtsE"/>
    <property type="match status" value="1"/>
</dbReference>
<dbReference type="InterPro" id="IPR050086">
    <property type="entry name" value="MetN_ABC_transporter-like"/>
</dbReference>
<dbReference type="EMBL" id="QEWW01000002">
    <property type="protein sequence ID" value="PWD86942.1"/>
    <property type="molecule type" value="Genomic_DNA"/>
</dbReference>
<dbReference type="PANTHER" id="PTHR43166:SF30">
    <property type="entry name" value="METHIONINE IMPORT ATP-BINDING PROTEIN METN"/>
    <property type="match status" value="1"/>
</dbReference>
<evidence type="ECO:0000313" key="14">
    <source>
        <dbReference type="EMBL" id="PWD94241.1"/>
    </source>
</evidence>
<keyword evidence="10" id="KW-0029">Amino-acid transport</keyword>
<dbReference type="Proteomes" id="UP000245059">
    <property type="component" value="Unassembled WGS sequence"/>
</dbReference>
<keyword evidence="6" id="KW-1003">Cell membrane</keyword>
<dbReference type="GO" id="GO:0006865">
    <property type="term" value="P:amino acid transport"/>
    <property type="evidence" value="ECO:0007669"/>
    <property type="project" value="UniProtKB-KW"/>
</dbReference>
<dbReference type="RefSeq" id="WP_109200837.1">
    <property type="nucleotide sequence ID" value="NZ_QEWS01000001.1"/>
</dbReference>
<dbReference type="Proteomes" id="UP000245217">
    <property type="component" value="Unassembled WGS sequence"/>
</dbReference>
<comment type="caution">
    <text evidence="13">The sequence shown here is derived from an EMBL/GenBank/DDBJ whole genome shotgun (WGS) entry which is preliminary data.</text>
</comment>
<dbReference type="Gene3D" id="3.40.50.300">
    <property type="entry name" value="P-loop containing nucleotide triphosphate hydrolases"/>
    <property type="match status" value="1"/>
</dbReference>
<dbReference type="Gene3D" id="3.30.70.260">
    <property type="match status" value="1"/>
</dbReference>
<dbReference type="InterPro" id="IPR045865">
    <property type="entry name" value="ACT-like_dom_sf"/>
</dbReference>
<keyword evidence="8 13" id="KW-0067">ATP-binding</keyword>
<evidence type="ECO:0000256" key="11">
    <source>
        <dbReference type="ARBA" id="ARBA00023136"/>
    </source>
</evidence>
<dbReference type="SMART" id="SM00930">
    <property type="entry name" value="NIL"/>
    <property type="match status" value="1"/>
</dbReference>
<dbReference type="EMBL" id="QEWV01000001">
    <property type="protein sequence ID" value="PWD94241.1"/>
    <property type="molecule type" value="Genomic_DNA"/>
</dbReference>
<evidence type="ECO:0000256" key="3">
    <source>
        <dbReference type="ARBA" id="ARBA00005417"/>
    </source>
</evidence>
<evidence type="ECO:0000256" key="6">
    <source>
        <dbReference type="ARBA" id="ARBA00022475"/>
    </source>
</evidence>
<accession>A0A2U2ARQ0</accession>
<comment type="function">
    <text evidence="1">Part of the ABC transporter FtsEX involved in cellular division. Important for assembly or stability of the septal ring.</text>
</comment>
<proteinExistence type="inferred from homology"/>
<dbReference type="InterPro" id="IPR017871">
    <property type="entry name" value="ABC_transporter-like_CS"/>
</dbReference>
<dbReference type="InterPro" id="IPR003593">
    <property type="entry name" value="AAA+_ATPase"/>
</dbReference>
<dbReference type="PROSITE" id="PS50893">
    <property type="entry name" value="ABC_TRANSPORTER_2"/>
    <property type="match status" value="1"/>
</dbReference>
<dbReference type="InterPro" id="IPR018449">
    <property type="entry name" value="NIL_domain"/>
</dbReference>
<name>A0A2U2ARQ0_9GAMM</name>
<dbReference type="PANTHER" id="PTHR43166">
    <property type="entry name" value="AMINO ACID IMPORT ATP-BINDING PROTEIN"/>
    <property type="match status" value="1"/>
</dbReference>
<dbReference type="InterPro" id="IPR027417">
    <property type="entry name" value="P-loop_NTPase"/>
</dbReference>
<keyword evidence="7" id="KW-0547">Nucleotide-binding</keyword>
<dbReference type="InterPro" id="IPR041701">
    <property type="entry name" value="MetN_ABC"/>
</dbReference>
<keyword evidence="11" id="KW-0472">Membrane</keyword>
<evidence type="ECO:0000313" key="16">
    <source>
        <dbReference type="Proteomes" id="UP000245217"/>
    </source>
</evidence>
<evidence type="ECO:0000256" key="2">
    <source>
        <dbReference type="ARBA" id="ARBA00004417"/>
    </source>
</evidence>
<dbReference type="AlphaFoldDB" id="A0A2U2ARQ0"/>
<evidence type="ECO:0000256" key="8">
    <source>
        <dbReference type="ARBA" id="ARBA00022840"/>
    </source>
</evidence>
<gene>
    <name evidence="13" type="ORF">DC077_03770</name>
    <name evidence="14" type="ORF">DC078_01480</name>
</gene>
<dbReference type="SMART" id="SM00382">
    <property type="entry name" value="AAA"/>
    <property type="match status" value="1"/>
</dbReference>
<protein>
    <recommendedName>
        <fullName evidence="4">Cell division ATP-binding protein FtsE</fullName>
    </recommendedName>
</protein>
<evidence type="ECO:0000256" key="5">
    <source>
        <dbReference type="ARBA" id="ARBA00022448"/>
    </source>
</evidence>
<dbReference type="GO" id="GO:0016887">
    <property type="term" value="F:ATP hydrolysis activity"/>
    <property type="evidence" value="ECO:0007669"/>
    <property type="project" value="InterPro"/>
</dbReference>
<dbReference type="Pfam" id="PF00005">
    <property type="entry name" value="ABC_tran"/>
    <property type="match status" value="1"/>
</dbReference>
<organism evidence="13 15">
    <name type="scientific">Ignatzschineria cameli</name>
    <dbReference type="NCBI Taxonomy" id="2182793"/>
    <lineage>
        <taxon>Bacteria</taxon>
        <taxon>Pseudomonadati</taxon>
        <taxon>Pseudomonadota</taxon>
        <taxon>Gammaproteobacteria</taxon>
        <taxon>Cardiobacteriales</taxon>
        <taxon>Ignatzschineriaceae</taxon>
        <taxon>Ignatzschineria</taxon>
    </lineage>
</organism>
<feature type="domain" description="ABC transporter" evidence="12">
    <location>
        <begin position="2"/>
        <end position="241"/>
    </location>
</feature>
<keyword evidence="9" id="KW-1278">Translocase</keyword>
<dbReference type="PROSITE" id="PS00211">
    <property type="entry name" value="ABC_TRANSPORTER_1"/>
    <property type="match status" value="1"/>
</dbReference>
<comment type="similarity">
    <text evidence="3">Belongs to the ABC transporter superfamily.</text>
</comment>
<evidence type="ECO:0000256" key="9">
    <source>
        <dbReference type="ARBA" id="ARBA00022967"/>
    </source>
</evidence>
<evidence type="ECO:0000256" key="1">
    <source>
        <dbReference type="ARBA" id="ARBA00002579"/>
    </source>
</evidence>
<dbReference type="CDD" id="cd03258">
    <property type="entry name" value="ABC_MetN_methionine_transporter"/>
    <property type="match status" value="1"/>
</dbReference>
<evidence type="ECO:0000313" key="15">
    <source>
        <dbReference type="Proteomes" id="UP000245059"/>
    </source>
</evidence>
<reference evidence="15 16" key="2">
    <citation type="submission" date="2018-05" db="EMBL/GenBank/DDBJ databases">
        <title>Ignatzschineria dubaiensis sp. nov., isolated from necrotic foot tissues of dromedaries (Camelus dromedarius) and associated maggots in Dubai, United Arab Emirates.</title>
        <authorList>
            <person name="Tsang C.C."/>
            <person name="Tang J.Y.M."/>
            <person name="Fong J.Y.H."/>
            <person name="Kinne J."/>
            <person name="Lee H.H."/>
            <person name="Joseph M."/>
            <person name="Jose S."/>
            <person name="Schuster R.K."/>
            <person name="Tang Y."/>
            <person name="Sivakumar S."/>
            <person name="Chen J.H.K."/>
            <person name="Teng J.L.L."/>
            <person name="Lau S.K.P."/>
            <person name="Wernery U."/>
            <person name="Woo P.C.Y."/>
        </authorList>
    </citation>
    <scope>NUCLEOTIDE SEQUENCE [LARGE SCALE GENOMIC DNA]</scope>
    <source>
        <strain evidence="15">UAE-HKU57</strain>
        <strain evidence="16">UAE-HKU58</strain>
    </source>
</reference>
<dbReference type="GO" id="GO:0005524">
    <property type="term" value="F:ATP binding"/>
    <property type="evidence" value="ECO:0007669"/>
    <property type="project" value="UniProtKB-KW"/>
</dbReference>
<evidence type="ECO:0000259" key="12">
    <source>
        <dbReference type="PROSITE" id="PS50893"/>
    </source>
</evidence>
<dbReference type="Pfam" id="PF09383">
    <property type="entry name" value="NIL"/>
    <property type="match status" value="1"/>
</dbReference>
<sequence>MIKIENLIKSYATKEGRKIALNDINLTIEERSIYGIIGHSGAGKSTLIRCLNLLEKPDSGSVMIDNIDLTKLSNRELMLARRKIGMIFQHFNLLSSQTVYNNIAFPLRLLSMSEAAIEKRVSELLDLVDIQAHRDKYPAQLSGGQKQRVGIARAIANKPKVLLCDEATSALDPQTTQSILELLVDINRELGLTIVMITHEMEVIRSICHKVAVIHNSQIVESGDVEKVFLHPQSPVTQDFIIDKTEQNELKKYIARYPQQQDALYQLTYLGTEAFEPHLSKIIKRSNIDLSILSGSISYIRDIPYGQLTVVLSGSPAERNAAIALFNQEGITTQPLFQHPSTDSENLSKENIQ</sequence>
<dbReference type="GO" id="GO:0005886">
    <property type="term" value="C:plasma membrane"/>
    <property type="evidence" value="ECO:0007669"/>
    <property type="project" value="UniProtKB-SubCell"/>
</dbReference>
<dbReference type="OrthoDB" id="9802264at2"/>
<dbReference type="SUPFAM" id="SSF55021">
    <property type="entry name" value="ACT-like"/>
    <property type="match status" value="1"/>
</dbReference>
<evidence type="ECO:0000256" key="4">
    <source>
        <dbReference type="ARBA" id="ARBA00020019"/>
    </source>
</evidence>
<keyword evidence="16" id="KW-1185">Reference proteome</keyword>
<reference evidence="13" key="1">
    <citation type="journal article" date="2018" name="Genome Announc.">
        <title>Ignatzschineria cameli sp. nov., isolated from necrotic foot tissue of dromedaries (Camelus dromedarius) and associated maggots (Wohlfahrtia species) in Dubai.</title>
        <authorList>
            <person name="Tsang C.C."/>
            <person name="Tang J.Y."/>
            <person name="Fong J.Y."/>
            <person name="Kinne J."/>
            <person name="Lee H.H."/>
            <person name="Joseph M."/>
            <person name="Jose S."/>
            <person name="Schuster R.K."/>
            <person name="Tang Y."/>
            <person name="Sivakumar S."/>
            <person name="Chen J.H."/>
            <person name="Teng J.L."/>
            <person name="Lau S.K."/>
            <person name="Wernery U."/>
            <person name="Woo P.C."/>
        </authorList>
    </citation>
    <scope>NUCLEOTIDE SEQUENCE</scope>
    <source>
        <strain evidence="13">UAE-HKU57</strain>
        <strain evidence="14">UAE-HKU58</strain>
    </source>
</reference>